<reference evidence="7" key="1">
    <citation type="submission" date="2021-10" db="EMBL/GenBank/DDBJ databases">
        <title>Roseicella aerolatum sp. nov., isolated from aerosols of e-waste dismantling site.</title>
        <authorList>
            <person name="Qin T."/>
        </authorList>
    </citation>
    <scope>NUCLEOTIDE SEQUENCE</scope>
    <source>
        <strain evidence="7">GB24</strain>
    </source>
</reference>
<dbReference type="PANTHER" id="PTHR33217">
    <property type="entry name" value="TRANSPOSASE FOR INSERTION SEQUENCE ELEMENT IS1081"/>
    <property type="match status" value="1"/>
</dbReference>
<dbReference type="Pfam" id="PF00872">
    <property type="entry name" value="Transposase_mut"/>
    <property type="match status" value="1"/>
</dbReference>
<evidence type="ECO:0000256" key="4">
    <source>
        <dbReference type="ARBA" id="ARBA00023125"/>
    </source>
</evidence>
<dbReference type="RefSeq" id="WP_226610550.1">
    <property type="nucleotide sequence ID" value="NZ_JAJAQI010000029.1"/>
</dbReference>
<gene>
    <name evidence="7" type="ORF">LHA35_17925</name>
</gene>
<evidence type="ECO:0000313" key="8">
    <source>
        <dbReference type="Proteomes" id="UP001139311"/>
    </source>
</evidence>
<dbReference type="EMBL" id="JAJAQI010000029">
    <property type="protein sequence ID" value="MCB4823612.1"/>
    <property type="molecule type" value="Genomic_DNA"/>
</dbReference>
<dbReference type="GO" id="GO:0004803">
    <property type="term" value="F:transposase activity"/>
    <property type="evidence" value="ECO:0007669"/>
    <property type="project" value="UniProtKB-UniRule"/>
</dbReference>
<name>A0A9X1LCH7_9PROT</name>
<dbReference type="PANTHER" id="PTHR33217:SF7">
    <property type="entry name" value="TRANSPOSASE FOR INSERTION SEQUENCE ELEMENT IS1081"/>
    <property type="match status" value="1"/>
</dbReference>
<keyword evidence="8" id="KW-1185">Reference proteome</keyword>
<evidence type="ECO:0000256" key="5">
    <source>
        <dbReference type="ARBA" id="ARBA00023172"/>
    </source>
</evidence>
<evidence type="ECO:0000256" key="3">
    <source>
        <dbReference type="ARBA" id="ARBA00022578"/>
    </source>
</evidence>
<accession>A0A9X1LCH7</accession>
<proteinExistence type="inferred from homology"/>
<dbReference type="GO" id="GO:0003677">
    <property type="term" value="F:DNA binding"/>
    <property type="evidence" value="ECO:0007669"/>
    <property type="project" value="UniProtKB-UniRule"/>
</dbReference>
<dbReference type="GO" id="GO:0006313">
    <property type="term" value="P:DNA transposition"/>
    <property type="evidence" value="ECO:0007669"/>
    <property type="project" value="UniProtKB-UniRule"/>
</dbReference>
<dbReference type="InterPro" id="IPR001207">
    <property type="entry name" value="Transposase_mutator"/>
</dbReference>
<comment type="similarity">
    <text evidence="2 6">Belongs to the transposase mutator family.</text>
</comment>
<keyword evidence="5 6" id="KW-0233">DNA recombination</keyword>
<keyword evidence="6" id="KW-0814">Transposable element</keyword>
<evidence type="ECO:0000256" key="2">
    <source>
        <dbReference type="ARBA" id="ARBA00010961"/>
    </source>
</evidence>
<dbReference type="NCBIfam" id="NF033543">
    <property type="entry name" value="transpos_IS256"/>
    <property type="match status" value="1"/>
</dbReference>
<sequence length="399" mass="44189">MTDDRIALRELLEKGSDATFLREMIGFAAQRLMELETDGLCGAAHGERSAERVNQRNGYRERDWHTRAGTVELRIPKLRKGAYFPGFLEPCRTAERALTAVIQEAYVQGISTRSVDDLVRAMGMEGVSKSQVSRLCAEIDERVRDFLGRPIEGDWPYLWLDATYVKVREAGRIVPVAVTIAVGVNAGGRREVLGIAVGASEAETFWLDFLRSLARRGLRGVRLVISDAHEGLKAAVTKVLRATWQRCLVHFMRTATAHAGKTQRRIVSAWIGTAYAQEDAAAAHAQWRTVADQLRPKVPKLAALMDVAEEDVLAYMHFPAAHRAKLHSTNPIERLNGEIKRRTDVVGIFPNEAAAARLIGAILLEQSDEWATQRARYITLETISTISDTAPVSLPALAS</sequence>
<keyword evidence="4 6" id="KW-0238">DNA-binding</keyword>
<organism evidence="7 8">
    <name type="scientific">Roseicella aerolata</name>
    <dbReference type="NCBI Taxonomy" id="2883479"/>
    <lineage>
        <taxon>Bacteria</taxon>
        <taxon>Pseudomonadati</taxon>
        <taxon>Pseudomonadota</taxon>
        <taxon>Alphaproteobacteria</taxon>
        <taxon>Acetobacterales</taxon>
        <taxon>Roseomonadaceae</taxon>
        <taxon>Roseicella</taxon>
    </lineage>
</organism>
<evidence type="ECO:0000256" key="6">
    <source>
        <dbReference type="RuleBase" id="RU365089"/>
    </source>
</evidence>
<evidence type="ECO:0000256" key="1">
    <source>
        <dbReference type="ARBA" id="ARBA00002190"/>
    </source>
</evidence>
<dbReference type="Proteomes" id="UP001139311">
    <property type="component" value="Unassembled WGS sequence"/>
</dbReference>
<protein>
    <recommendedName>
        <fullName evidence="6">Mutator family transposase</fullName>
    </recommendedName>
</protein>
<keyword evidence="3 6" id="KW-0815">Transposition</keyword>
<dbReference type="AlphaFoldDB" id="A0A9X1LCH7"/>
<evidence type="ECO:0000313" key="7">
    <source>
        <dbReference type="EMBL" id="MCB4823612.1"/>
    </source>
</evidence>
<comment type="function">
    <text evidence="1 6">Required for the transposition of the insertion element.</text>
</comment>
<comment type="caution">
    <text evidence="7">The sequence shown here is derived from an EMBL/GenBank/DDBJ whole genome shotgun (WGS) entry which is preliminary data.</text>
</comment>